<keyword evidence="1" id="KW-0732">Signal</keyword>
<dbReference type="Proteomes" id="UP000807342">
    <property type="component" value="Unassembled WGS sequence"/>
</dbReference>
<comment type="caution">
    <text evidence="2">The sequence shown here is derived from an EMBL/GenBank/DDBJ whole genome shotgun (WGS) entry which is preliminary data.</text>
</comment>
<reference evidence="2" key="1">
    <citation type="submission" date="2020-11" db="EMBL/GenBank/DDBJ databases">
        <authorList>
            <consortium name="DOE Joint Genome Institute"/>
            <person name="Ahrendt S."/>
            <person name="Riley R."/>
            <person name="Andreopoulos W."/>
            <person name="Labutti K."/>
            <person name="Pangilinan J."/>
            <person name="Ruiz-Duenas F.J."/>
            <person name="Barrasa J.M."/>
            <person name="Sanchez-Garcia M."/>
            <person name="Camarero S."/>
            <person name="Miyauchi S."/>
            <person name="Serrano A."/>
            <person name="Linde D."/>
            <person name="Babiker R."/>
            <person name="Drula E."/>
            <person name="Ayuso-Fernandez I."/>
            <person name="Pacheco R."/>
            <person name="Padilla G."/>
            <person name="Ferreira P."/>
            <person name="Barriuso J."/>
            <person name="Kellner H."/>
            <person name="Castanera R."/>
            <person name="Alfaro M."/>
            <person name="Ramirez L."/>
            <person name="Pisabarro A.G."/>
            <person name="Kuo A."/>
            <person name="Tritt A."/>
            <person name="Lipzen A."/>
            <person name="He G."/>
            <person name="Yan M."/>
            <person name="Ng V."/>
            <person name="Cullen D."/>
            <person name="Martin F."/>
            <person name="Rosso M.-N."/>
            <person name="Henrissat B."/>
            <person name="Hibbett D."/>
            <person name="Martinez A.T."/>
            <person name="Grigoriev I.V."/>
        </authorList>
    </citation>
    <scope>NUCLEOTIDE SEQUENCE</scope>
    <source>
        <strain evidence="2">MF-IS2</strain>
    </source>
</reference>
<accession>A0A9P5WZZ3</accession>
<gene>
    <name evidence="2" type="ORF">P691DRAFT_790010</name>
</gene>
<protein>
    <submittedName>
        <fullName evidence="2">Uncharacterized protein</fullName>
    </submittedName>
</protein>
<organism evidence="2 3">
    <name type="scientific">Macrolepiota fuliginosa MF-IS2</name>
    <dbReference type="NCBI Taxonomy" id="1400762"/>
    <lineage>
        <taxon>Eukaryota</taxon>
        <taxon>Fungi</taxon>
        <taxon>Dikarya</taxon>
        <taxon>Basidiomycota</taxon>
        <taxon>Agaricomycotina</taxon>
        <taxon>Agaricomycetes</taxon>
        <taxon>Agaricomycetidae</taxon>
        <taxon>Agaricales</taxon>
        <taxon>Agaricineae</taxon>
        <taxon>Agaricaceae</taxon>
        <taxon>Macrolepiota</taxon>
    </lineage>
</organism>
<sequence>MLCFCLHVTLFKAFILSQAIWQNTSGDKQEHIVSRNFNWLNGSSGCVTNGNGKLRNGCLLMLFEPNSHLWLYPCQENGGVEEGVGQEGDGVQGKKGEKRRLDAIARERDAIKRSWDFPAVGAAAAAAVVGSTATSCRKMAILSQGVMHKYAGLSVRLQTRCEAIEIEDQGYK</sequence>
<feature type="signal peptide" evidence="1">
    <location>
        <begin position="1"/>
        <end position="26"/>
    </location>
</feature>
<evidence type="ECO:0000313" key="3">
    <source>
        <dbReference type="Proteomes" id="UP000807342"/>
    </source>
</evidence>
<evidence type="ECO:0000256" key="1">
    <source>
        <dbReference type="SAM" id="SignalP"/>
    </source>
</evidence>
<dbReference type="EMBL" id="MU151697">
    <property type="protein sequence ID" value="KAF9442129.1"/>
    <property type="molecule type" value="Genomic_DNA"/>
</dbReference>
<name>A0A9P5WZZ3_9AGAR</name>
<evidence type="ECO:0000313" key="2">
    <source>
        <dbReference type="EMBL" id="KAF9442129.1"/>
    </source>
</evidence>
<keyword evidence="3" id="KW-1185">Reference proteome</keyword>
<proteinExistence type="predicted"/>
<dbReference type="AlphaFoldDB" id="A0A9P5WZZ3"/>
<feature type="chain" id="PRO_5040105997" evidence="1">
    <location>
        <begin position="27"/>
        <end position="172"/>
    </location>
</feature>